<dbReference type="EMBL" id="CACVKT020004087">
    <property type="protein sequence ID" value="CAC5387940.1"/>
    <property type="molecule type" value="Genomic_DNA"/>
</dbReference>
<reference evidence="3 4" key="1">
    <citation type="submission" date="2020-06" db="EMBL/GenBank/DDBJ databases">
        <authorList>
            <person name="Li R."/>
            <person name="Bekaert M."/>
        </authorList>
    </citation>
    <scope>NUCLEOTIDE SEQUENCE [LARGE SCALE GENOMIC DNA]</scope>
    <source>
        <strain evidence="4">wild</strain>
    </source>
</reference>
<organism evidence="3 4">
    <name type="scientific">Mytilus coruscus</name>
    <name type="common">Sea mussel</name>
    <dbReference type="NCBI Taxonomy" id="42192"/>
    <lineage>
        <taxon>Eukaryota</taxon>
        <taxon>Metazoa</taxon>
        <taxon>Spiralia</taxon>
        <taxon>Lophotrochozoa</taxon>
        <taxon>Mollusca</taxon>
        <taxon>Bivalvia</taxon>
        <taxon>Autobranchia</taxon>
        <taxon>Pteriomorphia</taxon>
        <taxon>Mytilida</taxon>
        <taxon>Mytiloidea</taxon>
        <taxon>Mytilidae</taxon>
        <taxon>Mytilinae</taxon>
        <taxon>Mytilus</taxon>
    </lineage>
</organism>
<gene>
    <name evidence="3" type="ORF">MCOR_23236</name>
</gene>
<dbReference type="Proteomes" id="UP000507470">
    <property type="component" value="Unassembled WGS sequence"/>
</dbReference>
<keyword evidence="1" id="KW-0479">Metal-binding</keyword>
<proteinExistence type="predicted"/>
<dbReference type="SMART" id="SM00355">
    <property type="entry name" value="ZnF_C2H2"/>
    <property type="match status" value="3"/>
</dbReference>
<keyword evidence="1" id="KW-0862">Zinc</keyword>
<keyword evidence="4" id="KW-1185">Reference proteome</keyword>
<dbReference type="GO" id="GO:0008270">
    <property type="term" value="F:zinc ion binding"/>
    <property type="evidence" value="ECO:0007669"/>
    <property type="project" value="UniProtKB-KW"/>
</dbReference>
<dbReference type="OrthoDB" id="6144808at2759"/>
<feature type="domain" description="C2H2-type" evidence="2">
    <location>
        <begin position="76"/>
        <end position="104"/>
    </location>
</feature>
<dbReference type="Pfam" id="PF00096">
    <property type="entry name" value="zf-C2H2"/>
    <property type="match status" value="2"/>
</dbReference>
<dbReference type="PROSITE" id="PS50157">
    <property type="entry name" value="ZINC_FINGER_C2H2_2"/>
    <property type="match status" value="2"/>
</dbReference>
<dbReference type="InterPro" id="IPR036236">
    <property type="entry name" value="Znf_C2H2_sf"/>
</dbReference>
<feature type="domain" description="C2H2-type" evidence="2">
    <location>
        <begin position="39"/>
        <end position="67"/>
    </location>
</feature>
<sequence>MNKSLDWELSYTCTIYDRELVSRSGRSRHVRFVHTNHQLGCGECTKTCRSKDSLRRHERKVHQLVRQQTQQRAGTVYCDTCQKVYRRKEDLKIHLSINHQVGPPINMPSPTPVVTTAPALSPTPIAVQVAVIDFEDMMFTDNDLDLLEMEPI</sequence>
<accession>A0A6J8BYE1</accession>
<name>A0A6J8BYE1_MYTCO</name>
<dbReference type="InterPro" id="IPR013087">
    <property type="entry name" value="Znf_C2H2_type"/>
</dbReference>
<dbReference type="PROSITE" id="PS00028">
    <property type="entry name" value="ZINC_FINGER_C2H2_1"/>
    <property type="match status" value="2"/>
</dbReference>
<dbReference type="AlphaFoldDB" id="A0A6J8BYE1"/>
<evidence type="ECO:0000259" key="2">
    <source>
        <dbReference type="PROSITE" id="PS50157"/>
    </source>
</evidence>
<dbReference type="Gene3D" id="3.30.160.60">
    <property type="entry name" value="Classic Zinc Finger"/>
    <property type="match status" value="1"/>
</dbReference>
<dbReference type="SUPFAM" id="SSF57667">
    <property type="entry name" value="beta-beta-alpha zinc fingers"/>
    <property type="match status" value="1"/>
</dbReference>
<evidence type="ECO:0000313" key="3">
    <source>
        <dbReference type="EMBL" id="CAC5387940.1"/>
    </source>
</evidence>
<keyword evidence="1" id="KW-0863">Zinc-finger</keyword>
<evidence type="ECO:0000256" key="1">
    <source>
        <dbReference type="PROSITE-ProRule" id="PRU00042"/>
    </source>
</evidence>
<evidence type="ECO:0000313" key="4">
    <source>
        <dbReference type="Proteomes" id="UP000507470"/>
    </source>
</evidence>
<protein>
    <recommendedName>
        <fullName evidence="2">C2H2-type domain-containing protein</fullName>
    </recommendedName>
</protein>